<gene>
    <name evidence="10" type="primary">murJ</name>
    <name evidence="12" type="ORF">SAMN05660429_00325</name>
</gene>
<dbReference type="UniPathway" id="UPA00219"/>
<proteinExistence type="inferred from homology"/>
<comment type="function">
    <text evidence="8 10 11">Involved in peptidoglycan biosynthesis. Transports lipid-linked peptidoglycan precursors from the inner to the outer leaflet of the cytoplasmic membrane.</text>
</comment>
<keyword evidence="3 10" id="KW-0812">Transmembrane</keyword>
<evidence type="ECO:0000256" key="5">
    <source>
        <dbReference type="ARBA" id="ARBA00022984"/>
    </source>
</evidence>
<feature type="transmembrane region" description="Helical" evidence="10">
    <location>
        <begin position="244"/>
        <end position="266"/>
    </location>
</feature>
<evidence type="ECO:0000256" key="7">
    <source>
        <dbReference type="ARBA" id="ARBA00023136"/>
    </source>
</evidence>
<organism evidence="12 13">
    <name type="scientific">Thalassotalea agarivorans</name>
    <name type="common">Thalassomonas agarivorans</name>
    <dbReference type="NCBI Taxonomy" id="349064"/>
    <lineage>
        <taxon>Bacteria</taxon>
        <taxon>Pseudomonadati</taxon>
        <taxon>Pseudomonadota</taxon>
        <taxon>Gammaproteobacteria</taxon>
        <taxon>Alteromonadales</taxon>
        <taxon>Colwelliaceae</taxon>
        <taxon>Thalassotalea</taxon>
    </lineage>
</organism>
<feature type="transmembrane region" description="Helical" evidence="10">
    <location>
        <begin position="362"/>
        <end position="383"/>
    </location>
</feature>
<keyword evidence="7 10" id="KW-0472">Membrane</keyword>
<dbReference type="GO" id="GO:0005886">
    <property type="term" value="C:plasma membrane"/>
    <property type="evidence" value="ECO:0007669"/>
    <property type="project" value="UniProtKB-SubCell"/>
</dbReference>
<feature type="transmembrane region" description="Helical" evidence="10">
    <location>
        <begin position="169"/>
        <end position="189"/>
    </location>
</feature>
<dbReference type="RefSeq" id="WP_093327118.1">
    <property type="nucleotide sequence ID" value="NZ_AP027363.1"/>
</dbReference>
<dbReference type="PANTHER" id="PTHR47019:SF1">
    <property type="entry name" value="LIPID II FLIPPASE MURJ"/>
    <property type="match status" value="1"/>
</dbReference>
<dbReference type="GO" id="GO:0009252">
    <property type="term" value="P:peptidoglycan biosynthetic process"/>
    <property type="evidence" value="ECO:0007669"/>
    <property type="project" value="UniProtKB-UniRule"/>
</dbReference>
<keyword evidence="13" id="KW-1185">Reference proteome</keyword>
<feature type="transmembrane region" description="Helical" evidence="10">
    <location>
        <begin position="325"/>
        <end position="350"/>
    </location>
</feature>
<feature type="transmembrane region" description="Helical" evidence="10">
    <location>
        <begin position="88"/>
        <end position="121"/>
    </location>
</feature>
<keyword evidence="6 10" id="KW-1133">Transmembrane helix</keyword>
<comment type="subcellular location">
    <subcellularLocation>
        <location evidence="10">Cell inner membrane</location>
        <topology evidence="10">Multi-pass membrane protein</topology>
    </subcellularLocation>
    <subcellularLocation>
        <location evidence="1">Cell membrane</location>
        <topology evidence="1">Multi-pass membrane protein</topology>
    </subcellularLocation>
</comment>
<dbReference type="Pfam" id="PF03023">
    <property type="entry name" value="MurJ"/>
    <property type="match status" value="1"/>
</dbReference>
<feature type="transmembrane region" description="Helical" evidence="10">
    <location>
        <begin position="419"/>
        <end position="441"/>
    </location>
</feature>
<evidence type="ECO:0000256" key="2">
    <source>
        <dbReference type="ARBA" id="ARBA00022475"/>
    </source>
</evidence>
<comment type="pathway">
    <text evidence="10">Cell wall biogenesis; peptidoglycan biosynthesis.</text>
</comment>
<dbReference type="InterPro" id="IPR004268">
    <property type="entry name" value="MurJ"/>
</dbReference>
<accession>A0A1H9YRL6</accession>
<comment type="similarity">
    <text evidence="9 10 11">Belongs to the MurJ/MviN family.</text>
</comment>
<dbReference type="GO" id="GO:0034204">
    <property type="term" value="P:lipid translocation"/>
    <property type="evidence" value="ECO:0007669"/>
    <property type="project" value="TreeGrafter"/>
</dbReference>
<sequence length="530" mass="57885">MSKKLLKSGLIVSFMTLISRVLGLVRDVVMANFMGASSGADVFFFANKIPNFLRKLFAEGAFAQAFVPVLSEVNEQEKEQSLDETRQLIAYVSGTLGVILSIVTLVGVVASPLLVMLFGFGWFYDWLNDGPNGDKFELASSLLKITFPYLWFISLTALAGAILNTLGKFAVAAFTPVLLNITIILAAVFGHDYFDLPAYALAWGVFFGGLVQFLFQLPFLYKAGVLVKPSWGWKTPGVQKIKRLLIPALFGVSVTQINLLLDTLIASFLVSGSISWLYYADRLLEFPLGVFGIGIATVILPTLSRLHTSKGTQEFNDTMDWGLKFVLFMGLPALAGLMVLAQPIVSVLFMRGAFTAYDVAQVSYALFAYLSGLVSFMLIKIFAPGYYARQDTKTPVKIGIIAMVANMVLNLMLAPILGYVGLALATTLSGTLNAILLYRGLHKSSVFTLSKATLLFALKLVVSAALMAAVVYHFSPAFEQWLTFTFARKVSLLVGLILLGVTVYFVLALLLGVRLSDFKVQTTRSESEQV</sequence>
<dbReference type="NCBIfam" id="TIGR01695">
    <property type="entry name" value="murJ_mviN"/>
    <property type="match status" value="1"/>
</dbReference>
<dbReference type="OrthoDB" id="9816572at2"/>
<feature type="transmembrane region" description="Helical" evidence="10">
    <location>
        <begin position="492"/>
        <end position="513"/>
    </location>
</feature>
<keyword evidence="10" id="KW-0997">Cell inner membrane</keyword>
<evidence type="ECO:0000313" key="13">
    <source>
        <dbReference type="Proteomes" id="UP000199308"/>
    </source>
</evidence>
<evidence type="ECO:0000256" key="10">
    <source>
        <dbReference type="HAMAP-Rule" id="MF_02078"/>
    </source>
</evidence>
<dbReference type="Proteomes" id="UP000199308">
    <property type="component" value="Unassembled WGS sequence"/>
</dbReference>
<evidence type="ECO:0000256" key="11">
    <source>
        <dbReference type="PIRNR" id="PIRNR002869"/>
    </source>
</evidence>
<protein>
    <recommendedName>
        <fullName evidence="10">Probable lipid II flippase MurJ</fullName>
    </recommendedName>
</protein>
<dbReference type="InterPro" id="IPR051050">
    <property type="entry name" value="Lipid_II_flippase_MurJ/MviN"/>
</dbReference>
<dbReference type="CDD" id="cd13123">
    <property type="entry name" value="MATE_MurJ_like"/>
    <property type="match status" value="1"/>
</dbReference>
<dbReference type="GO" id="GO:0008360">
    <property type="term" value="P:regulation of cell shape"/>
    <property type="evidence" value="ECO:0007669"/>
    <property type="project" value="UniProtKB-UniRule"/>
</dbReference>
<evidence type="ECO:0000256" key="4">
    <source>
        <dbReference type="ARBA" id="ARBA00022960"/>
    </source>
</evidence>
<dbReference type="GO" id="GO:0015648">
    <property type="term" value="F:lipid-linked peptidoglycan transporter activity"/>
    <property type="evidence" value="ECO:0007669"/>
    <property type="project" value="UniProtKB-UniRule"/>
</dbReference>
<keyword evidence="2 10" id="KW-1003">Cell membrane</keyword>
<dbReference type="HAMAP" id="MF_02078">
    <property type="entry name" value="MurJ_MviN"/>
    <property type="match status" value="1"/>
</dbReference>
<keyword evidence="4 10" id="KW-0133">Cell shape</keyword>
<evidence type="ECO:0000256" key="9">
    <source>
        <dbReference type="ARBA" id="ARBA00061532"/>
    </source>
</evidence>
<dbReference type="PANTHER" id="PTHR47019">
    <property type="entry name" value="LIPID II FLIPPASE MURJ"/>
    <property type="match status" value="1"/>
</dbReference>
<evidence type="ECO:0000256" key="6">
    <source>
        <dbReference type="ARBA" id="ARBA00022989"/>
    </source>
</evidence>
<feature type="transmembrane region" description="Helical" evidence="10">
    <location>
        <begin position="453"/>
        <end position="472"/>
    </location>
</feature>
<name>A0A1H9YRL6_THASX</name>
<keyword evidence="5 10" id="KW-0573">Peptidoglycan synthesis</keyword>
<evidence type="ECO:0000256" key="8">
    <source>
        <dbReference type="ARBA" id="ARBA00060041"/>
    </source>
</evidence>
<dbReference type="GO" id="GO:0071555">
    <property type="term" value="P:cell wall organization"/>
    <property type="evidence" value="ECO:0007669"/>
    <property type="project" value="UniProtKB-UniRule"/>
</dbReference>
<evidence type="ECO:0000313" key="12">
    <source>
        <dbReference type="EMBL" id="SES71800.1"/>
    </source>
</evidence>
<dbReference type="EMBL" id="FOHK01000001">
    <property type="protein sequence ID" value="SES71800.1"/>
    <property type="molecule type" value="Genomic_DNA"/>
</dbReference>
<dbReference type="PIRSF" id="PIRSF002869">
    <property type="entry name" value="MviN"/>
    <property type="match status" value="1"/>
</dbReference>
<keyword evidence="10 11" id="KW-0813">Transport</keyword>
<keyword evidence="10 11" id="KW-0961">Cell wall biogenesis/degradation</keyword>
<feature type="transmembrane region" description="Helical" evidence="10">
    <location>
        <begin position="395"/>
        <end position="413"/>
    </location>
</feature>
<evidence type="ECO:0000256" key="3">
    <source>
        <dbReference type="ARBA" id="ARBA00022692"/>
    </source>
</evidence>
<dbReference type="AlphaFoldDB" id="A0A1H9YRL6"/>
<dbReference type="STRING" id="349064.SAMN05660429_00325"/>
<evidence type="ECO:0000256" key="1">
    <source>
        <dbReference type="ARBA" id="ARBA00004651"/>
    </source>
</evidence>
<feature type="transmembrane region" description="Helical" evidence="10">
    <location>
        <begin position="5"/>
        <end position="22"/>
    </location>
</feature>
<dbReference type="PRINTS" id="PR01806">
    <property type="entry name" value="VIRFACTRMVIN"/>
</dbReference>
<feature type="transmembrane region" description="Helical" evidence="10">
    <location>
        <begin position="201"/>
        <end position="223"/>
    </location>
</feature>
<reference evidence="12 13" key="1">
    <citation type="submission" date="2016-10" db="EMBL/GenBank/DDBJ databases">
        <authorList>
            <person name="de Groot N.N."/>
        </authorList>
    </citation>
    <scope>NUCLEOTIDE SEQUENCE [LARGE SCALE GENOMIC DNA]</scope>
    <source>
        <strain evidence="12 13">DSM 19706</strain>
    </source>
</reference>
<feature type="transmembrane region" description="Helical" evidence="10">
    <location>
        <begin position="141"/>
        <end position="162"/>
    </location>
</feature>
<feature type="transmembrane region" description="Helical" evidence="10">
    <location>
        <begin position="286"/>
        <end position="304"/>
    </location>
</feature>